<proteinExistence type="predicted"/>
<dbReference type="SUPFAM" id="SSF53474">
    <property type="entry name" value="alpha/beta-Hydrolases"/>
    <property type="match status" value="1"/>
</dbReference>
<dbReference type="PANTHER" id="PTHR43037:SF5">
    <property type="entry name" value="FERULOYL ESTERASE"/>
    <property type="match status" value="1"/>
</dbReference>
<dbReference type="InterPro" id="IPR001375">
    <property type="entry name" value="Peptidase_S9_cat"/>
</dbReference>
<feature type="domain" description="Peptidase S9 prolyl oligopeptidase catalytic" evidence="4">
    <location>
        <begin position="119"/>
        <end position="247"/>
    </location>
</feature>
<name>A0ABX7M5T3_9RHOO</name>
<dbReference type="InterPro" id="IPR029058">
    <property type="entry name" value="AB_hydrolase_fold"/>
</dbReference>
<dbReference type="InterPro" id="IPR050955">
    <property type="entry name" value="Plant_Biomass_Hydrol_Est"/>
</dbReference>
<keyword evidence="1 3" id="KW-0732">Signal</keyword>
<dbReference type="Proteomes" id="UP000663570">
    <property type="component" value="Chromosome"/>
</dbReference>
<dbReference type="Pfam" id="PF00326">
    <property type="entry name" value="Peptidase_S9"/>
    <property type="match status" value="1"/>
</dbReference>
<evidence type="ECO:0000256" key="3">
    <source>
        <dbReference type="SAM" id="SignalP"/>
    </source>
</evidence>
<keyword evidence="2" id="KW-0378">Hydrolase</keyword>
<dbReference type="EMBL" id="CP071060">
    <property type="protein sequence ID" value="QSI77100.1"/>
    <property type="molecule type" value="Genomic_DNA"/>
</dbReference>
<reference evidence="5 6" key="1">
    <citation type="submission" date="2021-02" db="EMBL/GenBank/DDBJ databases">
        <title>Niveibacterium changnyeongensis HC41.</title>
        <authorList>
            <person name="Kang M."/>
        </authorList>
    </citation>
    <scope>NUCLEOTIDE SEQUENCE [LARGE SCALE GENOMIC DNA]</scope>
    <source>
        <strain evidence="5 6">HC41</strain>
    </source>
</reference>
<dbReference type="RefSeq" id="WP_206254646.1">
    <property type="nucleotide sequence ID" value="NZ_CP071060.1"/>
</dbReference>
<keyword evidence="6" id="KW-1185">Reference proteome</keyword>
<feature type="chain" id="PRO_5045737420" evidence="3">
    <location>
        <begin position="27"/>
        <end position="352"/>
    </location>
</feature>
<evidence type="ECO:0000256" key="1">
    <source>
        <dbReference type="ARBA" id="ARBA00022729"/>
    </source>
</evidence>
<gene>
    <name evidence="5" type="ORF">JY500_00160</name>
</gene>
<evidence type="ECO:0000313" key="5">
    <source>
        <dbReference type="EMBL" id="QSI77100.1"/>
    </source>
</evidence>
<organism evidence="5 6">
    <name type="scientific">Niveibacterium microcysteis</name>
    <dbReference type="NCBI Taxonomy" id="2811415"/>
    <lineage>
        <taxon>Bacteria</taxon>
        <taxon>Pseudomonadati</taxon>
        <taxon>Pseudomonadota</taxon>
        <taxon>Betaproteobacteria</taxon>
        <taxon>Rhodocyclales</taxon>
        <taxon>Rhodocyclaceae</taxon>
        <taxon>Niveibacterium</taxon>
    </lineage>
</organism>
<sequence length="352" mass="38451">MALPAMFRRFVAALLLVQIPAFGAAASPWQAGSLPAGAESRYGQHYLVALPDGYEAEPQRAWPLIVFLHGAGEWGSDLAKVRSQGLPAYIEGGGKLPAIVLAPQTPQGQMWHPLFIDAVLREVSGRLRVDADRIYLTGLSLGGMGTWSTALAYPDRFAALAPVAGAFPNDMMAYNRGWPEPSAGDWLPAISHLTHLPVWIAHGEVDPVVPFAMDQRVAAVLKQLGVTPRLDWMANVGHDAWTRTYSETPGFYDWLLAQRRGAQAAQRPPQPSVRLAGEYRSVDGRVAKVEVRGDRLEVALGEAYRSEFLPIDGQRFIGTHLIRFELDANGQPRRLVAPGIGRFEHQTGATQP</sequence>
<accession>A0ABX7M5T3</accession>
<evidence type="ECO:0000259" key="4">
    <source>
        <dbReference type="Pfam" id="PF00326"/>
    </source>
</evidence>
<dbReference type="Gene3D" id="3.40.50.1820">
    <property type="entry name" value="alpha/beta hydrolase"/>
    <property type="match status" value="1"/>
</dbReference>
<evidence type="ECO:0000313" key="6">
    <source>
        <dbReference type="Proteomes" id="UP000663570"/>
    </source>
</evidence>
<evidence type="ECO:0000256" key="2">
    <source>
        <dbReference type="ARBA" id="ARBA00022801"/>
    </source>
</evidence>
<dbReference type="PANTHER" id="PTHR43037">
    <property type="entry name" value="UNNAMED PRODUCT-RELATED"/>
    <property type="match status" value="1"/>
</dbReference>
<feature type="signal peptide" evidence="3">
    <location>
        <begin position="1"/>
        <end position="26"/>
    </location>
</feature>
<protein>
    <submittedName>
        <fullName evidence="5">Prolyl oligopeptidase family serine peptidase</fullName>
    </submittedName>
</protein>